<dbReference type="Pfam" id="PF00903">
    <property type="entry name" value="Glyoxalase"/>
    <property type="match status" value="2"/>
</dbReference>
<comment type="catalytic activity">
    <reaction evidence="8">
        <text>(R)-S-lactoylglutathione = methylglyoxal + glutathione</text>
        <dbReference type="Rhea" id="RHEA:19069"/>
        <dbReference type="ChEBI" id="CHEBI:17158"/>
        <dbReference type="ChEBI" id="CHEBI:57474"/>
        <dbReference type="ChEBI" id="CHEBI:57925"/>
        <dbReference type="EC" id="4.4.1.5"/>
    </reaction>
</comment>
<evidence type="ECO:0000256" key="4">
    <source>
        <dbReference type="ARBA" id="ARBA00012081"/>
    </source>
</evidence>
<dbReference type="CDD" id="cd07233">
    <property type="entry name" value="GlxI_Zn"/>
    <property type="match status" value="2"/>
</dbReference>
<sequence length="300" mass="34420">MSKPLLNHTMFRIADPNRSKDFYAKHFGMTVVETLKVPELGFTNYFLGFDGQGALHEKKPWYLREGLLELCHNHSATAENFVANNGNKEPHRGFGHICFSVENLEQFCSKLESDGVKFQKRLADGRQKNIAFALDPDGYWIELIENTGKATRFNHTMLRVKDKTKSLNFYINDLGMKLVDERDFPEAKFTLYFLSFDHNPGPRHDTEGLLELTYNYGTEKDEQFVYHTGNEEPQGYGHIGLAVDNVQEFLNKLEAKGVKITKRVEDGKLKFIAFVSDPDGYSYELLPKAEFPDDLFADPK</sequence>
<feature type="domain" description="VOC" evidence="9">
    <location>
        <begin position="152"/>
        <end position="288"/>
    </location>
</feature>
<name>A0A2T0FFU5_9ASCO</name>
<dbReference type="PANTHER" id="PTHR10374:SF19">
    <property type="entry name" value="LYASE (GLO1), PUTATIVE (AFU_ORTHOLOGUE AFUA_2G13550)-RELATED"/>
    <property type="match status" value="1"/>
</dbReference>
<reference evidence="10 11" key="1">
    <citation type="submission" date="2017-04" db="EMBL/GenBank/DDBJ databases">
        <title>Genome sequencing of [Candida] sorbophila.</title>
        <authorList>
            <person name="Ahn J.O."/>
        </authorList>
    </citation>
    <scope>NUCLEOTIDE SEQUENCE [LARGE SCALE GENOMIC DNA]</scope>
    <source>
        <strain evidence="10 11">DS02</strain>
    </source>
</reference>
<dbReference type="GeneID" id="36515235"/>
<dbReference type="UniPathway" id="UPA00619">
    <property type="reaction ID" value="UER00675"/>
</dbReference>
<evidence type="ECO:0000259" key="9">
    <source>
        <dbReference type="PROSITE" id="PS51819"/>
    </source>
</evidence>
<keyword evidence="5 8" id="KW-0479">Metal-binding</keyword>
<dbReference type="GO" id="GO:0004462">
    <property type="term" value="F:lactoylglutathione lyase activity"/>
    <property type="evidence" value="ECO:0007669"/>
    <property type="project" value="UniProtKB-UniRule"/>
</dbReference>
<comment type="pathway">
    <text evidence="2 8">Secondary metabolite metabolism; methylglyoxal degradation; (R)-lactate from methylglyoxal: step 1/2.</text>
</comment>
<dbReference type="PANTHER" id="PTHR10374">
    <property type="entry name" value="LACTOYLGLUTATHIONE LYASE GLYOXALASE I"/>
    <property type="match status" value="1"/>
</dbReference>
<evidence type="ECO:0000313" key="10">
    <source>
        <dbReference type="EMBL" id="PRT53866.1"/>
    </source>
</evidence>
<evidence type="ECO:0000256" key="8">
    <source>
        <dbReference type="RuleBase" id="RU361179"/>
    </source>
</evidence>
<dbReference type="OrthoDB" id="16820at2759"/>
<evidence type="ECO:0000256" key="6">
    <source>
        <dbReference type="ARBA" id="ARBA00022833"/>
    </source>
</evidence>
<organism evidence="10 11">
    <name type="scientific">Wickerhamiella sorbophila</name>
    <dbReference type="NCBI Taxonomy" id="45607"/>
    <lineage>
        <taxon>Eukaryota</taxon>
        <taxon>Fungi</taxon>
        <taxon>Dikarya</taxon>
        <taxon>Ascomycota</taxon>
        <taxon>Saccharomycotina</taxon>
        <taxon>Dipodascomycetes</taxon>
        <taxon>Dipodascales</taxon>
        <taxon>Trichomonascaceae</taxon>
        <taxon>Wickerhamiella</taxon>
    </lineage>
</organism>
<evidence type="ECO:0000313" key="11">
    <source>
        <dbReference type="Proteomes" id="UP000238350"/>
    </source>
</evidence>
<keyword evidence="11" id="KW-1185">Reference proteome</keyword>
<dbReference type="SUPFAM" id="SSF54593">
    <property type="entry name" value="Glyoxalase/Bleomycin resistance protein/Dihydroxybiphenyl dioxygenase"/>
    <property type="match status" value="2"/>
</dbReference>
<comment type="function">
    <text evidence="8">Catalyzes the conversion of hemimercaptal, formed from methylglyoxal and glutathione, to S-lactoylglutathione.</text>
</comment>
<dbReference type="InterPro" id="IPR004361">
    <property type="entry name" value="Glyoxalase_1"/>
</dbReference>
<dbReference type="InterPro" id="IPR037523">
    <property type="entry name" value="VOC_core"/>
</dbReference>
<dbReference type="Gene3D" id="3.10.180.10">
    <property type="entry name" value="2,3-Dihydroxybiphenyl 1,2-Dioxygenase, domain 1"/>
    <property type="match status" value="2"/>
</dbReference>
<dbReference type="InterPro" id="IPR004360">
    <property type="entry name" value="Glyas_Fos-R_dOase_dom"/>
</dbReference>
<dbReference type="PROSITE" id="PS51819">
    <property type="entry name" value="VOC"/>
    <property type="match status" value="2"/>
</dbReference>
<comment type="caution">
    <text evidence="10">The sequence shown here is derived from an EMBL/GenBank/DDBJ whole genome shotgun (WGS) entry which is preliminary data.</text>
</comment>
<keyword evidence="7 8" id="KW-0456">Lyase</keyword>
<dbReference type="NCBIfam" id="TIGR00068">
    <property type="entry name" value="glyox_I"/>
    <property type="match status" value="2"/>
</dbReference>
<evidence type="ECO:0000256" key="3">
    <source>
        <dbReference type="ARBA" id="ARBA00010363"/>
    </source>
</evidence>
<dbReference type="GO" id="GO:0046872">
    <property type="term" value="F:metal ion binding"/>
    <property type="evidence" value="ECO:0007669"/>
    <property type="project" value="UniProtKB-UniRule"/>
</dbReference>
<comment type="cofactor">
    <cofactor evidence="1 8">
        <name>Zn(2+)</name>
        <dbReference type="ChEBI" id="CHEBI:29105"/>
    </cofactor>
</comment>
<feature type="domain" description="VOC" evidence="9">
    <location>
        <begin position="5"/>
        <end position="146"/>
    </location>
</feature>
<evidence type="ECO:0000256" key="7">
    <source>
        <dbReference type="ARBA" id="ARBA00023239"/>
    </source>
</evidence>
<proteinExistence type="inferred from homology"/>
<dbReference type="PROSITE" id="PS00935">
    <property type="entry name" value="GLYOXALASE_I_2"/>
    <property type="match status" value="2"/>
</dbReference>
<evidence type="ECO:0000256" key="1">
    <source>
        <dbReference type="ARBA" id="ARBA00001947"/>
    </source>
</evidence>
<dbReference type="AlphaFoldDB" id="A0A2T0FFU5"/>
<dbReference type="PROSITE" id="PS00934">
    <property type="entry name" value="GLYOXALASE_I_1"/>
    <property type="match status" value="2"/>
</dbReference>
<keyword evidence="6 8" id="KW-0862">Zinc</keyword>
<evidence type="ECO:0000256" key="2">
    <source>
        <dbReference type="ARBA" id="ARBA00005008"/>
    </source>
</evidence>
<evidence type="ECO:0000256" key="5">
    <source>
        <dbReference type="ARBA" id="ARBA00022723"/>
    </source>
</evidence>
<dbReference type="EC" id="4.4.1.5" evidence="4 8"/>
<dbReference type="STRING" id="45607.A0A2T0FFU5"/>
<dbReference type="EMBL" id="NDIQ01000001">
    <property type="protein sequence ID" value="PRT53866.1"/>
    <property type="molecule type" value="Genomic_DNA"/>
</dbReference>
<gene>
    <name evidence="10" type="ORF">B9G98_01486</name>
</gene>
<dbReference type="InterPro" id="IPR018146">
    <property type="entry name" value="Glyoxalase_1_CS"/>
</dbReference>
<dbReference type="Proteomes" id="UP000238350">
    <property type="component" value="Unassembled WGS sequence"/>
</dbReference>
<comment type="similarity">
    <text evidence="3 8">Belongs to the glyoxalase I family.</text>
</comment>
<protein>
    <recommendedName>
        <fullName evidence="4 8">Lactoylglutathione lyase</fullName>
        <ecNumber evidence="4 8">4.4.1.5</ecNumber>
    </recommendedName>
    <alternativeName>
        <fullName evidence="8">Glyoxalase I</fullName>
    </alternativeName>
</protein>
<accession>A0A2T0FFU5</accession>
<dbReference type="InterPro" id="IPR029068">
    <property type="entry name" value="Glyas_Bleomycin-R_OHBP_Dase"/>
</dbReference>
<dbReference type="RefSeq" id="XP_024663812.1">
    <property type="nucleotide sequence ID" value="XM_024808044.1"/>
</dbReference>